<dbReference type="GO" id="GO:0005737">
    <property type="term" value="C:cytoplasm"/>
    <property type="evidence" value="ECO:0007669"/>
    <property type="project" value="UniProtKB-SubCell"/>
</dbReference>
<gene>
    <name evidence="6" type="ORF">WN59_01405</name>
</gene>
<dbReference type="SUPFAM" id="SSF51735">
    <property type="entry name" value="NAD(P)-binding Rossmann-fold domains"/>
    <property type="match status" value="1"/>
</dbReference>
<evidence type="ECO:0000256" key="1">
    <source>
        <dbReference type="ARBA" id="ARBA00004496"/>
    </source>
</evidence>
<dbReference type="PANTHER" id="PTHR44085:SF2">
    <property type="entry name" value="SEPIAPTERIN REDUCTASE"/>
    <property type="match status" value="1"/>
</dbReference>
<dbReference type="Gene3D" id="3.40.50.720">
    <property type="entry name" value="NAD(P)-binding Rossmann-like Domain"/>
    <property type="match status" value="1"/>
</dbReference>
<name>A0A0M2SRB6_9STAP</name>
<evidence type="ECO:0000256" key="3">
    <source>
        <dbReference type="ARBA" id="ARBA00022490"/>
    </source>
</evidence>
<protein>
    <recommendedName>
        <fullName evidence="8">Short-chain dehydrogenase</fullName>
    </recommendedName>
</protein>
<sequence>MRYVFITGTTGGLGASLLGAFRDDRIISITRRKVQTDIGLYREFHVDFLDEGTLEEEIMDIFGSIDPDAGDEIFLINNAGAVGPVKSVENMDAKGYLDNYKVNVLAPALFIKGFIRAFKPLDAQKKILTVSSGAALSPMEGWAAYCTSKAAVNMLSGVTRAETADFNPPVLSSTFRPGVIDTGMQKTIRESDPKEFPNIDKFKNYKSEDRLLDPDFVASILKEIIASDDFAEVANYDIADYM</sequence>
<dbReference type="Pfam" id="PF00106">
    <property type="entry name" value="adh_short"/>
    <property type="match status" value="1"/>
</dbReference>
<evidence type="ECO:0000256" key="5">
    <source>
        <dbReference type="ARBA" id="ARBA00023002"/>
    </source>
</evidence>
<dbReference type="PANTHER" id="PTHR44085">
    <property type="entry name" value="SEPIAPTERIN REDUCTASE"/>
    <property type="match status" value="1"/>
</dbReference>
<dbReference type="PATRIC" id="fig|1432562.3.peg.291"/>
<dbReference type="InterPro" id="IPR002347">
    <property type="entry name" value="SDR_fam"/>
</dbReference>
<evidence type="ECO:0008006" key="8">
    <source>
        <dbReference type="Google" id="ProtNLM"/>
    </source>
</evidence>
<keyword evidence="4" id="KW-0521">NADP</keyword>
<evidence type="ECO:0000313" key="6">
    <source>
        <dbReference type="EMBL" id="KKK35517.1"/>
    </source>
</evidence>
<comment type="similarity">
    <text evidence="2">Belongs to the short-chain dehydrogenases/reductases (SDR) family.</text>
</comment>
<dbReference type="Proteomes" id="UP000034287">
    <property type="component" value="Unassembled WGS sequence"/>
</dbReference>
<dbReference type="AlphaFoldDB" id="A0A0M2SRB6"/>
<reference evidence="6 7" key="1">
    <citation type="submission" date="2015-04" db="EMBL/GenBank/DDBJ databases">
        <title>Taxonomic description and genome sequence of Salinicoccus sediminis sp. nov., a novel hyper halotolerant bacterium isolated from marine sediment.</title>
        <authorList>
            <person name="Mathan Kumar R."/>
            <person name="Kaur G."/>
            <person name="Kumar N."/>
            <person name="Kumar A."/>
            <person name="Singh N.K."/>
            <person name="Kaur N."/>
            <person name="Mayilraj S."/>
        </authorList>
    </citation>
    <scope>NUCLEOTIDE SEQUENCE [LARGE SCALE GENOMIC DNA]</scope>
    <source>
        <strain evidence="6 7">SV-16</strain>
    </source>
</reference>
<dbReference type="InterPro" id="IPR020904">
    <property type="entry name" value="Sc_DH/Rdtase_CS"/>
</dbReference>
<evidence type="ECO:0000256" key="4">
    <source>
        <dbReference type="ARBA" id="ARBA00022857"/>
    </source>
</evidence>
<dbReference type="OrthoDB" id="9794387at2"/>
<keyword evidence="7" id="KW-1185">Reference proteome</keyword>
<accession>A0A0M2SRB6</accession>
<dbReference type="InterPro" id="IPR051721">
    <property type="entry name" value="Biopterin_syn/organic_redct"/>
</dbReference>
<organism evidence="6 7">
    <name type="scientific">Salinicoccus sediminis</name>
    <dbReference type="NCBI Taxonomy" id="1432562"/>
    <lineage>
        <taxon>Bacteria</taxon>
        <taxon>Bacillati</taxon>
        <taxon>Bacillota</taxon>
        <taxon>Bacilli</taxon>
        <taxon>Bacillales</taxon>
        <taxon>Staphylococcaceae</taxon>
        <taxon>Salinicoccus</taxon>
    </lineage>
</organism>
<dbReference type="RefSeq" id="WP_046511433.1">
    <property type="nucleotide sequence ID" value="NZ_LAYZ01000001.1"/>
</dbReference>
<dbReference type="PROSITE" id="PS00061">
    <property type="entry name" value="ADH_SHORT"/>
    <property type="match status" value="1"/>
</dbReference>
<proteinExistence type="inferred from homology"/>
<keyword evidence="3" id="KW-0963">Cytoplasm</keyword>
<dbReference type="STRING" id="1432562.WN59_01405"/>
<comment type="subcellular location">
    <subcellularLocation>
        <location evidence="1">Cytoplasm</location>
    </subcellularLocation>
</comment>
<evidence type="ECO:0000256" key="2">
    <source>
        <dbReference type="ARBA" id="ARBA00006484"/>
    </source>
</evidence>
<dbReference type="GO" id="GO:0004757">
    <property type="term" value="F:sepiapterin reductase (NADP+) activity"/>
    <property type="evidence" value="ECO:0007669"/>
    <property type="project" value="TreeGrafter"/>
</dbReference>
<evidence type="ECO:0000313" key="7">
    <source>
        <dbReference type="Proteomes" id="UP000034287"/>
    </source>
</evidence>
<comment type="caution">
    <text evidence="6">The sequence shown here is derived from an EMBL/GenBank/DDBJ whole genome shotgun (WGS) entry which is preliminary data.</text>
</comment>
<keyword evidence="5" id="KW-0560">Oxidoreductase</keyword>
<dbReference type="InterPro" id="IPR036291">
    <property type="entry name" value="NAD(P)-bd_dom_sf"/>
</dbReference>
<dbReference type="GO" id="GO:0006729">
    <property type="term" value="P:tetrahydrobiopterin biosynthetic process"/>
    <property type="evidence" value="ECO:0007669"/>
    <property type="project" value="TreeGrafter"/>
</dbReference>
<dbReference type="PRINTS" id="PR00081">
    <property type="entry name" value="GDHRDH"/>
</dbReference>
<dbReference type="EMBL" id="LAYZ01000001">
    <property type="protein sequence ID" value="KKK35517.1"/>
    <property type="molecule type" value="Genomic_DNA"/>
</dbReference>